<accession>A0A921L7U8</accession>
<evidence type="ECO:0000313" key="2">
    <source>
        <dbReference type="EMBL" id="HJF85244.1"/>
    </source>
</evidence>
<dbReference type="PANTHER" id="PTHR30336">
    <property type="entry name" value="INNER MEMBRANE PROTEIN, PROBABLE PERMEASE"/>
    <property type="match status" value="1"/>
</dbReference>
<feature type="domain" description="DUF218" evidence="1">
    <location>
        <begin position="63"/>
        <end position="178"/>
    </location>
</feature>
<dbReference type="Gene3D" id="3.40.50.620">
    <property type="entry name" value="HUPs"/>
    <property type="match status" value="1"/>
</dbReference>
<dbReference type="Proteomes" id="UP000780768">
    <property type="component" value="Unassembled WGS sequence"/>
</dbReference>
<dbReference type="AlphaFoldDB" id="A0A921L7U8"/>
<evidence type="ECO:0000313" key="3">
    <source>
        <dbReference type="Proteomes" id="UP000780768"/>
    </source>
</evidence>
<organism evidence="2 3">
    <name type="scientific">Megamonas hypermegale</name>
    <dbReference type="NCBI Taxonomy" id="158847"/>
    <lineage>
        <taxon>Bacteria</taxon>
        <taxon>Bacillati</taxon>
        <taxon>Bacillota</taxon>
        <taxon>Negativicutes</taxon>
        <taxon>Selenomonadales</taxon>
        <taxon>Selenomonadaceae</taxon>
        <taxon>Megamonas</taxon>
    </lineage>
</organism>
<reference evidence="2" key="1">
    <citation type="journal article" date="2021" name="PeerJ">
        <title>Extensive microbial diversity within the chicken gut microbiome revealed by metagenomics and culture.</title>
        <authorList>
            <person name="Gilroy R."/>
            <person name="Ravi A."/>
            <person name="Getino M."/>
            <person name="Pursley I."/>
            <person name="Horton D.L."/>
            <person name="Alikhan N.F."/>
            <person name="Baker D."/>
            <person name="Gharbi K."/>
            <person name="Hall N."/>
            <person name="Watson M."/>
            <person name="Adriaenssens E.M."/>
            <person name="Foster-Nyarko E."/>
            <person name="Jarju S."/>
            <person name="Secka A."/>
            <person name="Antonio M."/>
            <person name="Oren A."/>
            <person name="Chaudhuri R.R."/>
            <person name="La Ragione R."/>
            <person name="Hildebrand F."/>
            <person name="Pallen M.J."/>
        </authorList>
    </citation>
    <scope>NUCLEOTIDE SEQUENCE</scope>
    <source>
        <strain evidence="2">7318</strain>
    </source>
</reference>
<reference evidence="2" key="2">
    <citation type="submission" date="2021-09" db="EMBL/GenBank/DDBJ databases">
        <authorList>
            <person name="Gilroy R."/>
        </authorList>
    </citation>
    <scope>NUCLEOTIDE SEQUENCE</scope>
    <source>
        <strain evidence="2">7318</strain>
    </source>
</reference>
<dbReference type="Pfam" id="PF02698">
    <property type="entry name" value="DUF218"/>
    <property type="match status" value="1"/>
</dbReference>
<sequence length="267" mass="30279">MEKCDVVSAAERLNILEDFLAKRDLKELTQAALQEKYKIKQVDMLILFGGCIPEGCEVFYQAYRNNFAKHYMIVGGAGHTTASLRQKMQPVLPNFSTADKSEAEIMQAYLKQKYNMENCILETKSTNCGNNVTNALAKLDELNIKPQTIAFIQDATMQHRMEAGFRKYAGGVKLINFAGYKLYFTVKDNKLALADNNLWGMWSRDKYIELLLGEIPRLQDDKDGYGPNGKDFIAHVDIPAEVETAFGKLKQQLKIDIRKANKQFATK</sequence>
<dbReference type="Gene3D" id="1.10.3620.10">
    <property type="entry name" value="YdcF like domain"/>
    <property type="match status" value="1"/>
</dbReference>
<dbReference type="PANTHER" id="PTHR30336:SF20">
    <property type="entry name" value="DUF218 DOMAIN-CONTAINING PROTEIN"/>
    <property type="match status" value="1"/>
</dbReference>
<evidence type="ECO:0000259" key="1">
    <source>
        <dbReference type="Pfam" id="PF02698"/>
    </source>
</evidence>
<dbReference type="InterPro" id="IPR051599">
    <property type="entry name" value="Cell_Envelope_Assoc"/>
</dbReference>
<dbReference type="InterPro" id="IPR003848">
    <property type="entry name" value="DUF218"/>
</dbReference>
<name>A0A921L7U8_9FIRM</name>
<dbReference type="InterPro" id="IPR014729">
    <property type="entry name" value="Rossmann-like_a/b/a_fold"/>
</dbReference>
<dbReference type="GO" id="GO:0005886">
    <property type="term" value="C:plasma membrane"/>
    <property type="evidence" value="ECO:0007669"/>
    <property type="project" value="TreeGrafter"/>
</dbReference>
<gene>
    <name evidence="2" type="ORF">K8V65_06255</name>
</gene>
<dbReference type="EMBL" id="DYVR01000172">
    <property type="protein sequence ID" value="HJF85244.1"/>
    <property type="molecule type" value="Genomic_DNA"/>
</dbReference>
<comment type="caution">
    <text evidence="2">The sequence shown here is derived from an EMBL/GenBank/DDBJ whole genome shotgun (WGS) entry which is preliminary data.</text>
</comment>
<protein>
    <submittedName>
        <fullName evidence="2">YdcF family protein</fullName>
    </submittedName>
</protein>
<proteinExistence type="predicted"/>